<protein>
    <submittedName>
        <fullName evidence="2">Uncharacterized protein</fullName>
    </submittedName>
</protein>
<evidence type="ECO:0000313" key="2">
    <source>
        <dbReference type="EMBL" id="GIE65892.1"/>
    </source>
</evidence>
<keyword evidence="1" id="KW-0812">Transmembrane</keyword>
<dbReference type="EMBL" id="BOMS01000026">
    <property type="protein sequence ID" value="GIE65892.1"/>
    <property type="molecule type" value="Genomic_DNA"/>
</dbReference>
<evidence type="ECO:0000313" key="3">
    <source>
        <dbReference type="Proteomes" id="UP000624709"/>
    </source>
</evidence>
<feature type="transmembrane region" description="Helical" evidence="1">
    <location>
        <begin position="101"/>
        <end position="121"/>
    </location>
</feature>
<keyword evidence="1" id="KW-1133">Transmembrane helix</keyword>
<organism evidence="2 3">
    <name type="scientific">Actinoplanes palleronii</name>
    <dbReference type="NCBI Taxonomy" id="113570"/>
    <lineage>
        <taxon>Bacteria</taxon>
        <taxon>Bacillati</taxon>
        <taxon>Actinomycetota</taxon>
        <taxon>Actinomycetes</taxon>
        <taxon>Micromonosporales</taxon>
        <taxon>Micromonosporaceae</taxon>
        <taxon>Actinoplanes</taxon>
    </lineage>
</organism>
<gene>
    <name evidence="2" type="ORF">Apa02nite_020000</name>
</gene>
<dbReference type="Proteomes" id="UP000624709">
    <property type="component" value="Unassembled WGS sequence"/>
</dbReference>
<evidence type="ECO:0000256" key="1">
    <source>
        <dbReference type="SAM" id="Phobius"/>
    </source>
</evidence>
<comment type="caution">
    <text evidence="2">The sequence shown here is derived from an EMBL/GenBank/DDBJ whole genome shotgun (WGS) entry which is preliminary data.</text>
</comment>
<dbReference type="RefSeq" id="WP_203824775.1">
    <property type="nucleotide sequence ID" value="NZ_BAAATY010000004.1"/>
</dbReference>
<proteinExistence type="predicted"/>
<accession>A0ABQ4B5M7</accession>
<sequence>MSTDVSIAPVAAEKPGTHRREKEDGRAATFLAIWLYLGGGVVLTAGLWRDPGGRRVAGNPGDTDNYQWWFGWIAHSLHHLNNPFFTDAMNMPAGVNLMSNTSMPLVALLLSWLTLLAGPLVT</sequence>
<keyword evidence="1" id="KW-0472">Membrane</keyword>
<name>A0ABQ4B5M7_9ACTN</name>
<keyword evidence="3" id="KW-1185">Reference proteome</keyword>
<feature type="transmembrane region" description="Helical" evidence="1">
    <location>
        <begin position="27"/>
        <end position="48"/>
    </location>
</feature>
<reference evidence="2 3" key="1">
    <citation type="submission" date="2021-01" db="EMBL/GenBank/DDBJ databases">
        <title>Whole genome shotgun sequence of Actinoplanes palleronii NBRC 14916.</title>
        <authorList>
            <person name="Komaki H."/>
            <person name="Tamura T."/>
        </authorList>
    </citation>
    <scope>NUCLEOTIDE SEQUENCE [LARGE SCALE GENOMIC DNA]</scope>
    <source>
        <strain evidence="2 3">NBRC 14916</strain>
    </source>
</reference>